<evidence type="ECO:0000313" key="1">
    <source>
        <dbReference type="EMBL" id="KAH7062676.1"/>
    </source>
</evidence>
<dbReference type="InterPro" id="IPR014710">
    <property type="entry name" value="RmlC-like_jellyroll"/>
</dbReference>
<dbReference type="SUPFAM" id="SSF51182">
    <property type="entry name" value="RmlC-like cupins"/>
    <property type="match status" value="1"/>
</dbReference>
<accession>A0ABQ8GTV4</accession>
<name>A0ABQ8GTV4_9PEZI</name>
<gene>
    <name evidence="1" type="ORF">B0J12DRAFT_695206</name>
</gene>
<proteinExistence type="predicted"/>
<sequence length="183" mass="19529">MSYLATLAKQCGLAAKWAAFCVKGRIQVWAQSNTGKSSNLEQQAWILSQGGYGAIPPETIHTFETADPDIELAVVFEPGGTLQELLVAIQDGTSDSAIGSPFDPDPTQFDNHPPLDFPRCDDIVNETVGSGNWHNGSNLQAPDALAPNFIANNFGPKDLNSEGGRYKVVAPLMPELGFDPAEG</sequence>
<keyword evidence="2" id="KW-1185">Reference proteome</keyword>
<protein>
    <submittedName>
        <fullName evidence="1">Uncharacterized protein</fullName>
    </submittedName>
</protein>
<dbReference type="Proteomes" id="UP000774617">
    <property type="component" value="Unassembled WGS sequence"/>
</dbReference>
<comment type="caution">
    <text evidence="1">The sequence shown here is derived from an EMBL/GenBank/DDBJ whole genome shotgun (WGS) entry which is preliminary data.</text>
</comment>
<organism evidence="1 2">
    <name type="scientific">Macrophomina phaseolina</name>
    <dbReference type="NCBI Taxonomy" id="35725"/>
    <lineage>
        <taxon>Eukaryota</taxon>
        <taxon>Fungi</taxon>
        <taxon>Dikarya</taxon>
        <taxon>Ascomycota</taxon>
        <taxon>Pezizomycotina</taxon>
        <taxon>Dothideomycetes</taxon>
        <taxon>Dothideomycetes incertae sedis</taxon>
        <taxon>Botryosphaeriales</taxon>
        <taxon>Botryosphaeriaceae</taxon>
        <taxon>Macrophomina</taxon>
    </lineage>
</organism>
<reference evidence="1 2" key="1">
    <citation type="journal article" date="2021" name="Nat. Commun.">
        <title>Genetic determinants of endophytism in the Arabidopsis root mycobiome.</title>
        <authorList>
            <person name="Mesny F."/>
            <person name="Miyauchi S."/>
            <person name="Thiergart T."/>
            <person name="Pickel B."/>
            <person name="Atanasova L."/>
            <person name="Karlsson M."/>
            <person name="Huettel B."/>
            <person name="Barry K.W."/>
            <person name="Haridas S."/>
            <person name="Chen C."/>
            <person name="Bauer D."/>
            <person name="Andreopoulos W."/>
            <person name="Pangilinan J."/>
            <person name="LaButti K."/>
            <person name="Riley R."/>
            <person name="Lipzen A."/>
            <person name="Clum A."/>
            <person name="Drula E."/>
            <person name="Henrissat B."/>
            <person name="Kohler A."/>
            <person name="Grigoriev I.V."/>
            <person name="Martin F.M."/>
            <person name="Hacquard S."/>
        </authorList>
    </citation>
    <scope>NUCLEOTIDE SEQUENCE [LARGE SCALE GENOMIC DNA]</scope>
    <source>
        <strain evidence="1 2">MPI-SDFR-AT-0080</strain>
    </source>
</reference>
<evidence type="ECO:0000313" key="2">
    <source>
        <dbReference type="Proteomes" id="UP000774617"/>
    </source>
</evidence>
<dbReference type="Gene3D" id="2.60.120.10">
    <property type="entry name" value="Jelly Rolls"/>
    <property type="match status" value="1"/>
</dbReference>
<dbReference type="InterPro" id="IPR011051">
    <property type="entry name" value="RmlC_Cupin_sf"/>
</dbReference>
<dbReference type="EMBL" id="JAGTJR010000003">
    <property type="protein sequence ID" value="KAH7062676.1"/>
    <property type="molecule type" value="Genomic_DNA"/>
</dbReference>